<dbReference type="Proteomes" id="UP000595437">
    <property type="component" value="Chromosome 7"/>
</dbReference>
<dbReference type="AlphaFoldDB" id="A0A7T8K9N7"/>
<dbReference type="EMBL" id="CP045896">
    <property type="protein sequence ID" value="QQP50396.1"/>
    <property type="molecule type" value="Genomic_DNA"/>
</dbReference>
<feature type="non-terminal residue" evidence="1">
    <location>
        <position position="1"/>
    </location>
</feature>
<name>A0A7T8K9N7_CALRO</name>
<sequence length="53" mass="5771">ESLGSWLPRPLHVTIEGDAFESYLPISMPSDCEPLLGVKAMDSKFAPSCNYGI</sequence>
<evidence type="ECO:0000313" key="1">
    <source>
        <dbReference type="EMBL" id="QQP50396.1"/>
    </source>
</evidence>
<organism evidence="1 2">
    <name type="scientific">Caligus rogercresseyi</name>
    <name type="common">Sea louse</name>
    <dbReference type="NCBI Taxonomy" id="217165"/>
    <lineage>
        <taxon>Eukaryota</taxon>
        <taxon>Metazoa</taxon>
        <taxon>Ecdysozoa</taxon>
        <taxon>Arthropoda</taxon>
        <taxon>Crustacea</taxon>
        <taxon>Multicrustacea</taxon>
        <taxon>Hexanauplia</taxon>
        <taxon>Copepoda</taxon>
        <taxon>Siphonostomatoida</taxon>
        <taxon>Caligidae</taxon>
        <taxon>Caligus</taxon>
    </lineage>
</organism>
<reference evidence="2" key="1">
    <citation type="submission" date="2021-01" db="EMBL/GenBank/DDBJ databases">
        <title>Caligus Genome Assembly.</title>
        <authorList>
            <person name="Gallardo-Escarate C."/>
        </authorList>
    </citation>
    <scope>NUCLEOTIDE SEQUENCE [LARGE SCALE GENOMIC DNA]</scope>
</reference>
<proteinExistence type="predicted"/>
<protein>
    <submittedName>
        <fullName evidence="1">Uncharacterized protein</fullName>
    </submittedName>
</protein>
<accession>A0A7T8K9N7</accession>
<keyword evidence="2" id="KW-1185">Reference proteome</keyword>
<evidence type="ECO:0000313" key="2">
    <source>
        <dbReference type="Proteomes" id="UP000595437"/>
    </source>
</evidence>
<gene>
    <name evidence="1" type="ORF">FKW44_011395</name>
</gene>